<evidence type="ECO:0000313" key="2">
    <source>
        <dbReference type="Proteomes" id="UP000183509"/>
    </source>
</evidence>
<name>A0ABD7LUH7_ENTFC</name>
<comment type="caution">
    <text evidence="1">The sequence shown here is derived from an EMBL/GenBank/DDBJ whole genome shotgun (WGS) entry which is preliminary data.</text>
</comment>
<dbReference type="Proteomes" id="UP000183509">
    <property type="component" value="Unassembled WGS sequence"/>
</dbReference>
<dbReference type="EMBL" id="FKLM01000064">
    <property type="protein sequence ID" value="SAM52299.1"/>
    <property type="molecule type" value="Genomic_DNA"/>
</dbReference>
<dbReference type="RefSeq" id="WP_010730975.1">
    <property type="nucleotide sequence ID" value="NZ_CP036153.1"/>
</dbReference>
<accession>A0ABD7LUH7</accession>
<protein>
    <submittedName>
        <fullName evidence="1">Uncharacterized protein</fullName>
    </submittedName>
</protein>
<organism evidence="1 2">
    <name type="scientific">Enterococcus faecium</name>
    <name type="common">Streptococcus faecium</name>
    <dbReference type="NCBI Taxonomy" id="1352"/>
    <lineage>
        <taxon>Bacteria</taxon>
        <taxon>Bacillati</taxon>
        <taxon>Bacillota</taxon>
        <taxon>Bacilli</taxon>
        <taxon>Lactobacillales</taxon>
        <taxon>Enterococcaceae</taxon>
        <taxon>Enterococcus</taxon>
    </lineage>
</organism>
<gene>
    <name evidence="1" type="ORF">DTPHA_602540</name>
</gene>
<reference evidence="1 2" key="1">
    <citation type="submission" date="2016-04" db="EMBL/GenBank/DDBJ databases">
        <authorList>
            <person name="Millard A."/>
        </authorList>
    </citation>
    <scope>NUCLEOTIDE SEQUENCE [LARGE SCALE GENOMIC DNA]</scope>
    <source>
        <strain evidence="1">Isolate 22</strain>
    </source>
</reference>
<proteinExistence type="predicted"/>
<dbReference type="AlphaFoldDB" id="A0ABD7LUH7"/>
<sequence>MIVSAVTIYWLGNQQNSLIVDLGELKVGLRMTRWLLLAQTVGLAILTWICVEKITSNNNQEIVESTNLRIRITEQAIEKQKDKEKKEIMSIYLSSGASFFHEIDSMKLSSQEIIDRWKNMPLGGELIVEDSDGWSAYKKDEIVAITILFE</sequence>
<evidence type="ECO:0000313" key="1">
    <source>
        <dbReference type="EMBL" id="SAM52299.1"/>
    </source>
</evidence>